<keyword evidence="6" id="KW-0963">Cytoplasm</keyword>
<dbReference type="Gene3D" id="1.10.150.170">
    <property type="entry name" value="Putative methyltransferase TM0872, insert domain"/>
    <property type="match status" value="1"/>
</dbReference>
<dbReference type="InterPro" id="IPR029063">
    <property type="entry name" value="SAM-dependent_MTases_sf"/>
</dbReference>
<feature type="binding site" evidence="6">
    <location>
        <position position="53"/>
    </location>
    <ligand>
        <name>S-adenosyl-L-methionine</name>
        <dbReference type="ChEBI" id="CHEBI:59789"/>
    </ligand>
</feature>
<comment type="caution">
    <text evidence="7">The sequence shown here is derived from an EMBL/GenBank/DDBJ whole genome shotgun (WGS) entry which is preliminary data.</text>
</comment>
<dbReference type="EMBL" id="BAABRU010000001">
    <property type="protein sequence ID" value="GAA5526540.1"/>
    <property type="molecule type" value="Genomic_DNA"/>
</dbReference>
<dbReference type="PANTHER" id="PTHR11265:SF0">
    <property type="entry name" value="12S RRNA N4-METHYLCYTIDINE METHYLTRANSFERASE"/>
    <property type="match status" value="1"/>
</dbReference>
<feature type="binding site" evidence="6">
    <location>
        <position position="108"/>
    </location>
    <ligand>
        <name>S-adenosyl-L-methionine</name>
        <dbReference type="ChEBI" id="CHEBI:59789"/>
    </ligand>
</feature>
<evidence type="ECO:0000256" key="2">
    <source>
        <dbReference type="ARBA" id="ARBA00022552"/>
    </source>
</evidence>
<keyword evidence="5 6" id="KW-0949">S-adenosyl-L-methionine</keyword>
<keyword evidence="4 6" id="KW-0808">Transferase</keyword>
<evidence type="ECO:0000313" key="7">
    <source>
        <dbReference type="EMBL" id="GAA5526540.1"/>
    </source>
</evidence>
<evidence type="ECO:0000313" key="8">
    <source>
        <dbReference type="Proteomes" id="UP001428290"/>
    </source>
</evidence>
<dbReference type="EC" id="2.1.1.199" evidence="6"/>
<keyword evidence="8" id="KW-1185">Reference proteome</keyword>
<dbReference type="HAMAP" id="MF_01007">
    <property type="entry name" value="16SrRNA_methyltr_H"/>
    <property type="match status" value="1"/>
</dbReference>
<feature type="binding site" evidence="6">
    <location>
        <position position="80"/>
    </location>
    <ligand>
        <name>S-adenosyl-L-methionine</name>
        <dbReference type="ChEBI" id="CHEBI:59789"/>
    </ligand>
</feature>
<dbReference type="Gene3D" id="3.40.50.150">
    <property type="entry name" value="Vaccinia Virus protein VP39"/>
    <property type="match status" value="1"/>
</dbReference>
<organism evidence="7 8">
    <name type="scientific">Herpetosiphon gulosus</name>
    <dbReference type="NCBI Taxonomy" id="1973496"/>
    <lineage>
        <taxon>Bacteria</taxon>
        <taxon>Bacillati</taxon>
        <taxon>Chloroflexota</taxon>
        <taxon>Chloroflexia</taxon>
        <taxon>Herpetosiphonales</taxon>
        <taxon>Herpetosiphonaceae</taxon>
        <taxon>Herpetosiphon</taxon>
    </lineage>
</organism>
<comment type="catalytic activity">
    <reaction evidence="6">
        <text>cytidine(1402) in 16S rRNA + S-adenosyl-L-methionine = N(4)-methylcytidine(1402) in 16S rRNA + S-adenosyl-L-homocysteine + H(+)</text>
        <dbReference type="Rhea" id="RHEA:42928"/>
        <dbReference type="Rhea" id="RHEA-COMP:10286"/>
        <dbReference type="Rhea" id="RHEA-COMP:10287"/>
        <dbReference type="ChEBI" id="CHEBI:15378"/>
        <dbReference type="ChEBI" id="CHEBI:57856"/>
        <dbReference type="ChEBI" id="CHEBI:59789"/>
        <dbReference type="ChEBI" id="CHEBI:74506"/>
        <dbReference type="ChEBI" id="CHEBI:82748"/>
        <dbReference type="EC" id="2.1.1.199"/>
    </reaction>
</comment>
<dbReference type="InterPro" id="IPR023397">
    <property type="entry name" value="SAM-dep_MeTrfase_MraW_recog"/>
</dbReference>
<reference evidence="7 8" key="1">
    <citation type="submission" date="2024-02" db="EMBL/GenBank/DDBJ databases">
        <title>Herpetosiphon gulosus NBRC 112829.</title>
        <authorList>
            <person name="Ichikawa N."/>
            <person name="Katano-Makiyama Y."/>
            <person name="Hidaka K."/>
        </authorList>
    </citation>
    <scope>NUCLEOTIDE SEQUENCE [LARGE SCALE GENOMIC DNA]</scope>
    <source>
        <strain evidence="7 8">NBRC 112829</strain>
    </source>
</reference>
<protein>
    <recommendedName>
        <fullName evidence="6">Ribosomal RNA small subunit methyltransferase H</fullName>
        <ecNumber evidence="6">2.1.1.199</ecNumber>
    </recommendedName>
    <alternativeName>
        <fullName evidence="6">16S rRNA m(4)C1402 methyltransferase</fullName>
    </alternativeName>
    <alternativeName>
        <fullName evidence="6">rRNA (cytosine-N(4)-)-methyltransferase RsmH</fullName>
    </alternativeName>
</protein>
<dbReference type="NCBIfam" id="TIGR00006">
    <property type="entry name" value="16S rRNA (cytosine(1402)-N(4))-methyltransferase RsmH"/>
    <property type="match status" value="1"/>
</dbReference>
<dbReference type="GO" id="GO:0008168">
    <property type="term" value="F:methyltransferase activity"/>
    <property type="evidence" value="ECO:0007669"/>
    <property type="project" value="UniProtKB-KW"/>
</dbReference>
<proteinExistence type="inferred from homology"/>
<keyword evidence="2 6" id="KW-0698">rRNA processing</keyword>
<gene>
    <name evidence="6 7" type="primary">rsmH</name>
    <name evidence="7" type="ORF">Hgul01_00313</name>
</gene>
<dbReference type="PANTHER" id="PTHR11265">
    <property type="entry name" value="S-ADENOSYL-METHYLTRANSFERASE MRAW"/>
    <property type="match status" value="1"/>
</dbReference>
<feature type="binding site" evidence="6">
    <location>
        <begin position="33"/>
        <end position="35"/>
    </location>
    <ligand>
        <name>S-adenosyl-L-methionine</name>
        <dbReference type="ChEBI" id="CHEBI:59789"/>
    </ligand>
</feature>
<evidence type="ECO:0000256" key="6">
    <source>
        <dbReference type="HAMAP-Rule" id="MF_01007"/>
    </source>
</evidence>
<dbReference type="GO" id="GO:0032259">
    <property type="term" value="P:methylation"/>
    <property type="evidence" value="ECO:0007669"/>
    <property type="project" value="UniProtKB-KW"/>
</dbReference>
<dbReference type="Proteomes" id="UP001428290">
    <property type="component" value="Unassembled WGS sequence"/>
</dbReference>
<accession>A0ABP9WWN8</accession>
<comment type="function">
    <text evidence="6">Specifically methylates the N4 position of cytidine in position 1402 (C1402) of 16S rRNA.</text>
</comment>
<dbReference type="PIRSF" id="PIRSF004486">
    <property type="entry name" value="MraW"/>
    <property type="match status" value="1"/>
</dbReference>
<dbReference type="SUPFAM" id="SSF81799">
    <property type="entry name" value="Putative methyltransferase TM0872, insert domain"/>
    <property type="match status" value="1"/>
</dbReference>
<dbReference type="InterPro" id="IPR002903">
    <property type="entry name" value="RsmH"/>
</dbReference>
<dbReference type="RefSeq" id="WP_345720181.1">
    <property type="nucleotide sequence ID" value="NZ_BAABRU010000001.1"/>
</dbReference>
<keyword evidence="3 6" id="KW-0489">Methyltransferase</keyword>
<evidence type="ECO:0000256" key="1">
    <source>
        <dbReference type="ARBA" id="ARBA00010396"/>
    </source>
</evidence>
<dbReference type="SUPFAM" id="SSF53335">
    <property type="entry name" value="S-adenosyl-L-methionine-dependent methyltransferases"/>
    <property type="match status" value="1"/>
</dbReference>
<evidence type="ECO:0000256" key="4">
    <source>
        <dbReference type="ARBA" id="ARBA00022679"/>
    </source>
</evidence>
<feature type="binding site" evidence="6">
    <location>
        <position position="101"/>
    </location>
    <ligand>
        <name>S-adenosyl-L-methionine</name>
        <dbReference type="ChEBI" id="CHEBI:59789"/>
    </ligand>
</feature>
<sequence>MVSMHIPVLYDAALAALNLRPTGRYIDGTLGWAGHSSGILEGSSPTGQLLAIDQDPMALAAARERLASYGERATIVHGNYRQMASLAAQHGWQQVDGILLDIGVSSPQLDLPERGFSFQYDAPLDMRMNPTRGESAADLIAQLAETDLANLIYEYGEERLSRRIARRIVEQRSKSPITSTAQLASLVKSAVGGHAGKTHPATRTFQALRIAVNDELGALREGLAAATKLLAPGGRLAVITFHSLEDRIVKEWMRDQASECLIPAKLEILACPHSCAAKTGPRSCIYPVGRDCDYVPTLEVLSRKPIEATPEELKANPRARSAKLRVAERRLTKALAS</sequence>
<evidence type="ECO:0000256" key="3">
    <source>
        <dbReference type="ARBA" id="ARBA00022603"/>
    </source>
</evidence>
<evidence type="ECO:0000256" key="5">
    <source>
        <dbReference type="ARBA" id="ARBA00022691"/>
    </source>
</evidence>
<comment type="similarity">
    <text evidence="1 6">Belongs to the methyltransferase superfamily. RsmH family.</text>
</comment>
<comment type="subcellular location">
    <subcellularLocation>
        <location evidence="6">Cytoplasm</location>
    </subcellularLocation>
</comment>
<dbReference type="Pfam" id="PF01795">
    <property type="entry name" value="Methyltransf_5"/>
    <property type="match status" value="1"/>
</dbReference>
<name>A0ABP9WWN8_9CHLR</name>